<accession>A0A916VH01</accession>
<comment type="caution">
    <text evidence="2">The sequence shown here is derived from an EMBL/GenBank/DDBJ whole genome shotgun (WGS) entry which is preliminary data.</text>
</comment>
<sequence length="195" mass="22931">MAKRLATAYVKTQIRLTEAEMMEFVQLFKKHGIDIHMRVYDNGSHVVVLEEGKDQEVRLSFEMEQEHYVFEGSCCFHEPALANAMRQAISQFRGSAIVHRQYVNFTMEYWYERGTVVRIVERRAGGAERVVYSYNNHLLELEAVFRRTDVEANIERLREEINRLLDIRRTLDRSDAADVDKRLADLSRQLFVLEA</sequence>
<dbReference type="RefSeq" id="WP_200967290.1">
    <property type="nucleotide sequence ID" value="NZ_BMAQ01000033.1"/>
</dbReference>
<protein>
    <recommendedName>
        <fullName evidence="4">Non-ribosomal peptide synthetase module</fullName>
    </recommendedName>
</protein>
<dbReference type="EMBL" id="BMAQ01000033">
    <property type="protein sequence ID" value="GFR39081.1"/>
    <property type="molecule type" value="Genomic_DNA"/>
</dbReference>
<gene>
    <name evidence="2" type="ORF">PRECH8_23770</name>
</gene>
<dbReference type="AlphaFoldDB" id="A0A916VH01"/>
<reference evidence="2" key="2">
    <citation type="journal article" date="2021" name="Data Brief">
        <title>Draft genome sequence data of the facultative, thermophilic, xylanolytic bacterium Paenibacillus sp. strain DA-C8.</title>
        <authorList>
            <person name="Chhe C."/>
            <person name="Uke A."/>
            <person name="Baramee S."/>
            <person name="Ungkulpasvich U."/>
            <person name="Tachaapaikoon C."/>
            <person name="Pason P."/>
            <person name="Waeonukul R."/>
            <person name="Ratanakhanokchai K."/>
            <person name="Kosugi A."/>
        </authorList>
    </citation>
    <scope>NUCLEOTIDE SEQUENCE</scope>
    <source>
        <strain evidence="2">DA-C8</strain>
    </source>
</reference>
<feature type="coiled-coil region" evidence="1">
    <location>
        <begin position="147"/>
        <end position="174"/>
    </location>
</feature>
<dbReference type="Proteomes" id="UP000654993">
    <property type="component" value="Unassembled WGS sequence"/>
</dbReference>
<keyword evidence="1" id="KW-0175">Coiled coil</keyword>
<name>A0A916VH01_9BACL</name>
<keyword evidence="3" id="KW-1185">Reference proteome</keyword>
<evidence type="ECO:0000313" key="3">
    <source>
        <dbReference type="Proteomes" id="UP000654993"/>
    </source>
</evidence>
<proteinExistence type="predicted"/>
<evidence type="ECO:0008006" key="4">
    <source>
        <dbReference type="Google" id="ProtNLM"/>
    </source>
</evidence>
<organism evidence="2 3">
    <name type="scientific">Insulibacter thermoxylanivorax</name>
    <dbReference type="NCBI Taxonomy" id="2749268"/>
    <lineage>
        <taxon>Bacteria</taxon>
        <taxon>Bacillati</taxon>
        <taxon>Bacillota</taxon>
        <taxon>Bacilli</taxon>
        <taxon>Bacillales</taxon>
        <taxon>Paenibacillaceae</taxon>
        <taxon>Insulibacter</taxon>
    </lineage>
</organism>
<evidence type="ECO:0000256" key="1">
    <source>
        <dbReference type="SAM" id="Coils"/>
    </source>
</evidence>
<evidence type="ECO:0000313" key="2">
    <source>
        <dbReference type="EMBL" id="GFR39081.1"/>
    </source>
</evidence>
<reference evidence="2" key="1">
    <citation type="submission" date="2020-08" db="EMBL/GenBank/DDBJ databases">
        <authorList>
            <person name="Uke A."/>
            <person name="Chhe C."/>
            <person name="Baramee S."/>
            <person name="Kosugi A."/>
        </authorList>
    </citation>
    <scope>NUCLEOTIDE SEQUENCE</scope>
    <source>
        <strain evidence="2">DA-C8</strain>
    </source>
</reference>